<dbReference type="Gene3D" id="3.30.460.10">
    <property type="entry name" value="Beta Polymerase, domain 2"/>
    <property type="match status" value="1"/>
</dbReference>
<dbReference type="Proteomes" id="UP000604241">
    <property type="component" value="Unassembled WGS sequence"/>
</dbReference>
<accession>A0ABR8QE70</accession>
<proteinExistence type="predicted"/>
<evidence type="ECO:0000313" key="2">
    <source>
        <dbReference type="EMBL" id="MBD7918670.1"/>
    </source>
</evidence>
<evidence type="ECO:0000313" key="3">
    <source>
        <dbReference type="Proteomes" id="UP000604241"/>
    </source>
</evidence>
<dbReference type="InterPro" id="IPR002934">
    <property type="entry name" value="Polymerase_NTP_transf_dom"/>
</dbReference>
<keyword evidence="3" id="KW-1185">Reference proteome</keyword>
<gene>
    <name evidence="2" type="ORF">H9657_10335</name>
</gene>
<organism evidence="2 3">
    <name type="scientific">Cellulomonas avistercoris</name>
    <dbReference type="NCBI Taxonomy" id="2762242"/>
    <lineage>
        <taxon>Bacteria</taxon>
        <taxon>Bacillati</taxon>
        <taxon>Actinomycetota</taxon>
        <taxon>Actinomycetes</taxon>
        <taxon>Micrococcales</taxon>
        <taxon>Cellulomonadaceae</taxon>
        <taxon>Cellulomonas</taxon>
    </lineage>
</organism>
<dbReference type="Pfam" id="PF01909">
    <property type="entry name" value="NTP_transf_2"/>
    <property type="match status" value="1"/>
</dbReference>
<dbReference type="EMBL" id="JACSQV010000008">
    <property type="protein sequence ID" value="MBD7918670.1"/>
    <property type="molecule type" value="Genomic_DNA"/>
</dbReference>
<dbReference type="RefSeq" id="WP_191783069.1">
    <property type="nucleotide sequence ID" value="NZ_JACSQV010000008.1"/>
</dbReference>
<dbReference type="InterPro" id="IPR036390">
    <property type="entry name" value="WH_DNA-bd_sf"/>
</dbReference>
<sequence>MDVQRPFAVVAPTLDADVLMRLARAEGAMFTAGQLQRLIPNRSVDGVRRTLERLTEQGVVLATPAGHAVVYRLNVDHVAAPAIRLLASQPTELLHRIEQDIAQWPVAPLYAAVFGSWARGEATTTSDIDVLVVVTATVDPDDVDPSARALQGRIRAWTGNEAQALVLTEGQVRHDPALRPVLENAAREGRSVAGDERWLRRALGLVAAA</sequence>
<dbReference type="SUPFAM" id="SSF46785">
    <property type="entry name" value="Winged helix' DNA-binding domain"/>
    <property type="match status" value="1"/>
</dbReference>
<reference evidence="2 3" key="1">
    <citation type="submission" date="2020-08" db="EMBL/GenBank/DDBJ databases">
        <title>A Genomic Blueprint of the Chicken Gut Microbiome.</title>
        <authorList>
            <person name="Gilroy R."/>
            <person name="Ravi A."/>
            <person name="Getino M."/>
            <person name="Pursley I."/>
            <person name="Horton D.L."/>
            <person name="Alikhan N.-F."/>
            <person name="Baker D."/>
            <person name="Gharbi K."/>
            <person name="Hall N."/>
            <person name="Watson M."/>
            <person name="Adriaenssens E.M."/>
            <person name="Foster-Nyarko E."/>
            <person name="Jarju S."/>
            <person name="Secka A."/>
            <person name="Antonio M."/>
            <person name="Oren A."/>
            <person name="Chaudhuri R."/>
            <person name="La Ragione R.M."/>
            <person name="Hildebrand F."/>
            <person name="Pallen M.J."/>
        </authorList>
    </citation>
    <scope>NUCLEOTIDE SEQUENCE [LARGE SCALE GENOMIC DNA]</scope>
    <source>
        <strain evidence="2 3">Sa3CUA2</strain>
    </source>
</reference>
<evidence type="ECO:0000259" key="1">
    <source>
        <dbReference type="Pfam" id="PF01909"/>
    </source>
</evidence>
<protein>
    <submittedName>
        <fullName evidence="2">Nucleotidyltransferase domain-containing protein</fullName>
    </submittedName>
</protein>
<dbReference type="CDD" id="cd05403">
    <property type="entry name" value="NT_KNTase_like"/>
    <property type="match status" value="1"/>
</dbReference>
<feature type="domain" description="Polymerase nucleotidyl transferase" evidence="1">
    <location>
        <begin position="111"/>
        <end position="138"/>
    </location>
</feature>
<dbReference type="InterPro" id="IPR043519">
    <property type="entry name" value="NT_sf"/>
</dbReference>
<dbReference type="SUPFAM" id="SSF81301">
    <property type="entry name" value="Nucleotidyltransferase"/>
    <property type="match status" value="1"/>
</dbReference>
<name>A0ABR8QE70_9CELL</name>
<comment type="caution">
    <text evidence="2">The sequence shown here is derived from an EMBL/GenBank/DDBJ whole genome shotgun (WGS) entry which is preliminary data.</text>
</comment>